<sequence length="91" mass="10241">MKNIMIVLFLVCVSGCTMPIHGTYISSDNETQSLELGSDGMYVLHLNQSYTGQYHISNDRVYLSYPMGYTVTLQIVGNQLIDQNGTIWEKS</sequence>
<dbReference type="EMBL" id="MT143578">
    <property type="protein sequence ID" value="QJA98408.1"/>
    <property type="molecule type" value="Genomic_DNA"/>
</dbReference>
<proteinExistence type="predicted"/>
<dbReference type="AlphaFoldDB" id="A0A6M3M0Q3"/>
<gene>
    <name evidence="1" type="ORF">MM171A01842_0004</name>
</gene>
<organism evidence="1">
    <name type="scientific">viral metagenome</name>
    <dbReference type="NCBI Taxonomy" id="1070528"/>
    <lineage>
        <taxon>unclassified sequences</taxon>
        <taxon>metagenomes</taxon>
        <taxon>organismal metagenomes</taxon>
    </lineage>
</organism>
<name>A0A6M3M0Q3_9ZZZZ</name>
<reference evidence="1" key="1">
    <citation type="submission" date="2020-03" db="EMBL/GenBank/DDBJ databases">
        <title>The deep terrestrial virosphere.</title>
        <authorList>
            <person name="Holmfeldt K."/>
            <person name="Nilsson E."/>
            <person name="Simone D."/>
            <person name="Lopez-Fernandez M."/>
            <person name="Wu X."/>
            <person name="de Brujin I."/>
            <person name="Lundin D."/>
            <person name="Andersson A."/>
            <person name="Bertilsson S."/>
            <person name="Dopson M."/>
        </authorList>
    </citation>
    <scope>NUCLEOTIDE SEQUENCE</scope>
    <source>
        <strain evidence="1">MM171A01842</strain>
    </source>
</reference>
<protein>
    <submittedName>
        <fullName evidence="1">Uncharacterized protein</fullName>
    </submittedName>
</protein>
<accession>A0A6M3M0Q3</accession>
<evidence type="ECO:0000313" key="1">
    <source>
        <dbReference type="EMBL" id="QJA98408.1"/>
    </source>
</evidence>